<protein>
    <submittedName>
        <fullName evidence="4">FMN-binding protein</fullName>
    </submittedName>
</protein>
<feature type="region of interest" description="Disordered" evidence="1">
    <location>
        <begin position="23"/>
        <end position="49"/>
    </location>
</feature>
<dbReference type="SMART" id="SM00900">
    <property type="entry name" value="FMN_bind"/>
    <property type="match status" value="1"/>
</dbReference>
<keyword evidence="2" id="KW-0732">Signal</keyword>
<dbReference type="PROSITE" id="PS51257">
    <property type="entry name" value="PROKAR_LIPOPROTEIN"/>
    <property type="match status" value="1"/>
</dbReference>
<dbReference type="Gene3D" id="3.90.1010.20">
    <property type="match status" value="1"/>
</dbReference>
<evidence type="ECO:0000313" key="4">
    <source>
        <dbReference type="EMBL" id="QIB69911.1"/>
    </source>
</evidence>
<evidence type="ECO:0000259" key="3">
    <source>
        <dbReference type="SMART" id="SM00900"/>
    </source>
</evidence>
<gene>
    <name evidence="4" type="ORF">Ami103574_11515</name>
</gene>
<sequence>MKKRIISVVAVFALTLGLLSGCGEPSDEAGNPVDYTAGTYTGQSSEDDRGAYGEATITIEDNVITDCQYVTWQKDGTVKDENYGKVNGEISNKDYYDKAQLAVEAMNQYAQALVENQKLEDVDAVSGATIAFNQFNEAVSNALKEAKE</sequence>
<reference evidence="4 5" key="1">
    <citation type="submission" date="2020-02" db="EMBL/GenBank/DDBJ databases">
        <authorList>
            <person name="Kim Y.B."/>
            <person name="Roh S.W."/>
        </authorList>
    </citation>
    <scope>NUCLEOTIDE SEQUENCE [LARGE SCALE GENOMIC DNA]</scope>
    <source>
        <strain evidence="4 5">DSM 103574</strain>
    </source>
</reference>
<dbReference type="KEGG" id="abut:Ami103574_11515"/>
<dbReference type="EMBL" id="CP048649">
    <property type="protein sequence ID" value="QIB69911.1"/>
    <property type="molecule type" value="Genomic_DNA"/>
</dbReference>
<name>A0A858BV36_9FIRM</name>
<evidence type="ECO:0000256" key="2">
    <source>
        <dbReference type="SAM" id="SignalP"/>
    </source>
</evidence>
<proteinExistence type="predicted"/>
<evidence type="ECO:0000256" key="1">
    <source>
        <dbReference type="SAM" id="MobiDB-lite"/>
    </source>
</evidence>
<dbReference type="GO" id="GO:0016020">
    <property type="term" value="C:membrane"/>
    <property type="evidence" value="ECO:0007669"/>
    <property type="project" value="InterPro"/>
</dbReference>
<accession>A0A858BV36</accession>
<dbReference type="GO" id="GO:0010181">
    <property type="term" value="F:FMN binding"/>
    <property type="evidence" value="ECO:0007669"/>
    <property type="project" value="InterPro"/>
</dbReference>
<evidence type="ECO:0000313" key="5">
    <source>
        <dbReference type="Proteomes" id="UP000466848"/>
    </source>
</evidence>
<feature type="domain" description="FMN-binding" evidence="3">
    <location>
        <begin position="51"/>
        <end position="146"/>
    </location>
</feature>
<feature type="signal peptide" evidence="2">
    <location>
        <begin position="1"/>
        <end position="20"/>
    </location>
</feature>
<dbReference type="AlphaFoldDB" id="A0A858BV36"/>
<dbReference type="InterPro" id="IPR007329">
    <property type="entry name" value="FMN-bd"/>
</dbReference>
<feature type="chain" id="PRO_5038865742" evidence="2">
    <location>
        <begin position="21"/>
        <end position="148"/>
    </location>
</feature>
<dbReference type="RefSeq" id="WP_163067151.1">
    <property type="nucleotide sequence ID" value="NZ_CP048649.1"/>
</dbReference>
<organism evidence="4 5">
    <name type="scientific">Aminipila butyrica</name>
    <dbReference type="NCBI Taxonomy" id="433296"/>
    <lineage>
        <taxon>Bacteria</taxon>
        <taxon>Bacillati</taxon>
        <taxon>Bacillota</taxon>
        <taxon>Clostridia</taxon>
        <taxon>Peptostreptococcales</taxon>
        <taxon>Anaerovoracaceae</taxon>
        <taxon>Aminipila</taxon>
    </lineage>
</organism>
<dbReference type="Pfam" id="PF04205">
    <property type="entry name" value="FMN_bind"/>
    <property type="match status" value="1"/>
</dbReference>
<keyword evidence="5" id="KW-1185">Reference proteome</keyword>
<dbReference type="Proteomes" id="UP000466848">
    <property type="component" value="Chromosome"/>
</dbReference>